<sequence>MRLNLQHWSLLSLLLLLISTSAAAATRFAPVEALLEGATPQTQGLTLELPLVADNGASVDLSLRFDAALAEGDQLEFITLFATENPRADILRASFLDARVEPQLSTRIRLNQSQTVIAVARSQQGQFWIAEQQVRVTVSGCLIGGDETQITSMQQPRIALPRRLQAGRSIDIRTLINHPMETGLTQVIGEPLRAQNLIESFTLELDQQPALHLELHTGVAANPYFRFGLILPASTQASFIWQDQQGEILREERQLQL</sequence>
<dbReference type="InterPro" id="IPR013783">
    <property type="entry name" value="Ig-like_fold"/>
</dbReference>
<dbReference type="EMBL" id="JBANFI010000003">
    <property type="protein sequence ID" value="MFK7160518.1"/>
    <property type="molecule type" value="Genomic_DNA"/>
</dbReference>
<feature type="domain" description="Sulphur oxidation protein SoxZ" evidence="2">
    <location>
        <begin position="163"/>
        <end position="250"/>
    </location>
</feature>
<keyword evidence="1" id="KW-0732">Signal</keyword>
<protein>
    <submittedName>
        <fullName evidence="4">Thiosulfate oxidation carrier protein SoxY</fullName>
    </submittedName>
</protein>
<evidence type="ECO:0000313" key="4">
    <source>
        <dbReference type="EMBL" id="MFK7160518.1"/>
    </source>
</evidence>
<keyword evidence="5" id="KW-1185">Reference proteome</keyword>
<organism evidence="4 5">
    <name type="scientific">Marinospirillum alkalitolerans</name>
    <dbReference type="NCBI Taxonomy" id="3123374"/>
    <lineage>
        <taxon>Bacteria</taxon>
        <taxon>Pseudomonadati</taxon>
        <taxon>Pseudomonadota</taxon>
        <taxon>Gammaproteobacteria</taxon>
        <taxon>Oceanospirillales</taxon>
        <taxon>Oceanospirillaceae</taxon>
        <taxon>Marinospirillum</taxon>
    </lineage>
</organism>
<gene>
    <name evidence="4" type="ORF">V6U78_05655</name>
</gene>
<evidence type="ECO:0000313" key="5">
    <source>
        <dbReference type="Proteomes" id="UP001621714"/>
    </source>
</evidence>
<proteinExistence type="predicted"/>
<dbReference type="Gene3D" id="2.60.40.10">
    <property type="entry name" value="Immunoglobulins"/>
    <property type="match status" value="1"/>
</dbReference>
<reference evidence="4 5" key="1">
    <citation type="submission" date="2024-02" db="EMBL/GenBank/DDBJ databases">
        <title>Marinospirillum sp. MEB 164 isolated from Lonar lake sediment.</title>
        <authorList>
            <person name="Joshi A."/>
            <person name="Thite S."/>
        </authorList>
    </citation>
    <scope>NUCLEOTIDE SEQUENCE [LARGE SCALE GENOMIC DNA]</scope>
    <source>
        <strain evidence="4 5">MEB164</strain>
    </source>
</reference>
<dbReference type="Proteomes" id="UP001621714">
    <property type="component" value="Unassembled WGS sequence"/>
</dbReference>
<dbReference type="Pfam" id="PF08770">
    <property type="entry name" value="SoxZ"/>
    <property type="match status" value="1"/>
</dbReference>
<evidence type="ECO:0000259" key="2">
    <source>
        <dbReference type="Pfam" id="PF08770"/>
    </source>
</evidence>
<comment type="caution">
    <text evidence="4">The sequence shown here is derived from an EMBL/GenBank/DDBJ whole genome shotgun (WGS) entry which is preliminary data.</text>
</comment>
<dbReference type="InterPro" id="IPR014756">
    <property type="entry name" value="Ig_E-set"/>
</dbReference>
<dbReference type="SUPFAM" id="SSF81296">
    <property type="entry name" value="E set domains"/>
    <property type="match status" value="1"/>
</dbReference>
<dbReference type="Gene3D" id="2.60.40.2470">
    <property type="entry name" value="SoxY domain"/>
    <property type="match status" value="1"/>
</dbReference>
<feature type="domain" description="Ig-like SoxY" evidence="3">
    <location>
        <begin position="34"/>
        <end position="141"/>
    </location>
</feature>
<accession>A0ABW8PY05</accession>
<feature type="signal peptide" evidence="1">
    <location>
        <begin position="1"/>
        <end position="24"/>
    </location>
</feature>
<dbReference type="InterPro" id="IPR014880">
    <property type="entry name" value="SoxZ_dom"/>
</dbReference>
<evidence type="ECO:0000259" key="3">
    <source>
        <dbReference type="Pfam" id="PF13501"/>
    </source>
</evidence>
<dbReference type="RefSeq" id="WP_405338304.1">
    <property type="nucleotide sequence ID" value="NZ_JBANFI010000003.1"/>
</dbReference>
<dbReference type="Pfam" id="PF13501">
    <property type="entry name" value="SoxY"/>
    <property type="match status" value="1"/>
</dbReference>
<name>A0ABW8PY05_9GAMM</name>
<dbReference type="InterPro" id="IPR038162">
    <property type="entry name" value="SoxY_sf"/>
</dbReference>
<feature type="chain" id="PRO_5047071251" evidence="1">
    <location>
        <begin position="25"/>
        <end position="257"/>
    </location>
</feature>
<evidence type="ECO:0000256" key="1">
    <source>
        <dbReference type="SAM" id="SignalP"/>
    </source>
</evidence>
<dbReference type="InterPro" id="IPR032711">
    <property type="entry name" value="SoxY"/>
</dbReference>